<dbReference type="EMBL" id="PFGX01000086">
    <property type="protein sequence ID" value="PIW75237.1"/>
    <property type="molecule type" value="Genomic_DNA"/>
</dbReference>
<feature type="domain" description="Reverse transcriptase" evidence="1">
    <location>
        <begin position="66"/>
        <end position="309"/>
    </location>
</feature>
<dbReference type="Gene3D" id="3.30.70.270">
    <property type="match status" value="1"/>
</dbReference>
<dbReference type="Proteomes" id="UP000231280">
    <property type="component" value="Unassembled WGS sequence"/>
</dbReference>
<organism evidence="2 3">
    <name type="scientific">Candidatus Portnoybacteria bacterium CG_4_8_14_3_um_filter_44_10</name>
    <dbReference type="NCBI Taxonomy" id="1974802"/>
    <lineage>
        <taxon>Bacteria</taxon>
        <taxon>Candidatus Portnoyibacteriota</taxon>
    </lineage>
</organism>
<gene>
    <name evidence="2" type="ORF">CO002_03135</name>
</gene>
<evidence type="ECO:0000259" key="1">
    <source>
        <dbReference type="PROSITE" id="PS50878"/>
    </source>
</evidence>
<dbReference type="AlphaFoldDB" id="A0A2M7IFD8"/>
<name>A0A2M7IFD8_9BACT</name>
<dbReference type="InterPro" id="IPR043502">
    <property type="entry name" value="DNA/RNA_pol_sf"/>
</dbReference>
<comment type="caution">
    <text evidence="2">The sequence shown here is derived from an EMBL/GenBank/DDBJ whole genome shotgun (WGS) entry which is preliminary data.</text>
</comment>
<reference evidence="3" key="1">
    <citation type="submission" date="2017-09" db="EMBL/GenBank/DDBJ databases">
        <title>Depth-based differentiation of microbial function through sediment-hosted aquifers and enrichment of novel symbionts in the deep terrestrial subsurface.</title>
        <authorList>
            <person name="Probst A.J."/>
            <person name="Ladd B."/>
            <person name="Jarett J.K."/>
            <person name="Geller-Mcgrath D.E."/>
            <person name="Sieber C.M.K."/>
            <person name="Emerson J.B."/>
            <person name="Anantharaman K."/>
            <person name="Thomas B.C."/>
            <person name="Malmstrom R."/>
            <person name="Stieglmeier M."/>
            <person name="Klingl A."/>
            <person name="Woyke T."/>
            <person name="Ryan C.M."/>
            <person name="Banfield J.F."/>
        </authorList>
    </citation>
    <scope>NUCLEOTIDE SEQUENCE [LARGE SCALE GENOMIC DNA]</scope>
</reference>
<evidence type="ECO:0000313" key="3">
    <source>
        <dbReference type="Proteomes" id="UP000231280"/>
    </source>
</evidence>
<dbReference type="InterPro" id="IPR043128">
    <property type="entry name" value="Rev_trsase/Diguanyl_cyclase"/>
</dbReference>
<dbReference type="SUPFAM" id="SSF56672">
    <property type="entry name" value="DNA/RNA polymerases"/>
    <property type="match status" value="1"/>
</dbReference>
<proteinExistence type="predicted"/>
<dbReference type="CDD" id="cd01651">
    <property type="entry name" value="RT_G2_intron"/>
    <property type="match status" value="1"/>
</dbReference>
<dbReference type="InterPro" id="IPR051083">
    <property type="entry name" value="GrpII_Intron_Splice-Mob/Def"/>
</dbReference>
<sequence>MPMNNYIIESSRNKPQPCEKNVKKLGTDLFSFKNLYKAYFGCRKLKRTTYHAAKFEMNFESELLRLKEELKSHNYKPGPSICFAITDPKLREVWAADFRDRVVHHLLVSYLEPVWEKMFVFHSYACRKLKGAHKAIRNLKKIISPDLYFLQVDIQSFFVSIDKGVLISLIKKRVKHPEILWLAEKIISHDPTTNYIPRGDLKLLQSVPPHKSLFDKIYYGLPIGNLTSQFFANVYLNELDQFIKHSLKCRHYFRYMDDLLLLSSSREQLLKWRDDIKTFVETNLKLKLHPKKQILQPATNGINFCGYIIKPDYTLIRRRTVKKLKNKLWHFNQKVLKALDPDDISRAPLDNKNRLSSSQKTSNSLTGQACDIIFNDPFIVFDNERFTDDFLHIFSSINSVYGFFKHANCYNLRKTLYEKHFGILKMYLQPANRNYDYFIWNPMR</sequence>
<dbReference type="InterPro" id="IPR000477">
    <property type="entry name" value="RT_dom"/>
</dbReference>
<evidence type="ECO:0000313" key="2">
    <source>
        <dbReference type="EMBL" id="PIW75237.1"/>
    </source>
</evidence>
<dbReference type="PROSITE" id="PS50878">
    <property type="entry name" value="RT_POL"/>
    <property type="match status" value="1"/>
</dbReference>
<protein>
    <recommendedName>
        <fullName evidence="1">Reverse transcriptase domain-containing protein</fullName>
    </recommendedName>
</protein>
<dbReference type="Pfam" id="PF00078">
    <property type="entry name" value="RVT_1"/>
    <property type="match status" value="1"/>
</dbReference>
<accession>A0A2M7IFD8</accession>
<dbReference type="PANTHER" id="PTHR34047">
    <property type="entry name" value="NUCLEAR INTRON MATURASE 1, MITOCHONDRIAL-RELATED"/>
    <property type="match status" value="1"/>
</dbReference>
<dbReference type="PANTHER" id="PTHR34047:SF8">
    <property type="entry name" value="PROTEIN YKFC"/>
    <property type="match status" value="1"/>
</dbReference>